<dbReference type="EMBL" id="BMER01000004">
    <property type="protein sequence ID" value="GGG97963.1"/>
    <property type="molecule type" value="Genomic_DNA"/>
</dbReference>
<gene>
    <name evidence="1" type="ORF">GCM10007415_36830</name>
</gene>
<organism evidence="1 2">
    <name type="scientific">Parapedobacter pyrenivorans</name>
    <dbReference type="NCBI Taxonomy" id="1305674"/>
    <lineage>
        <taxon>Bacteria</taxon>
        <taxon>Pseudomonadati</taxon>
        <taxon>Bacteroidota</taxon>
        <taxon>Sphingobacteriia</taxon>
        <taxon>Sphingobacteriales</taxon>
        <taxon>Sphingobacteriaceae</taxon>
        <taxon>Parapedobacter</taxon>
    </lineage>
</organism>
<reference evidence="1" key="2">
    <citation type="submission" date="2020-09" db="EMBL/GenBank/DDBJ databases">
        <authorList>
            <person name="Sun Q."/>
            <person name="Zhou Y."/>
        </authorList>
    </citation>
    <scope>NUCLEOTIDE SEQUENCE</scope>
    <source>
        <strain evidence="1">CGMCC 1.12195</strain>
    </source>
</reference>
<keyword evidence="2" id="KW-1185">Reference proteome</keyword>
<dbReference type="Proteomes" id="UP000660862">
    <property type="component" value="Unassembled WGS sequence"/>
</dbReference>
<protein>
    <recommendedName>
        <fullName evidence="3">DUF3822 family protein</fullName>
    </recommendedName>
</protein>
<dbReference type="Pfam" id="PF12864">
    <property type="entry name" value="DUF3822"/>
    <property type="match status" value="1"/>
</dbReference>
<dbReference type="Gene3D" id="3.30.420.250">
    <property type="match status" value="1"/>
</dbReference>
<proteinExistence type="predicted"/>
<reference evidence="1" key="1">
    <citation type="journal article" date="2014" name="Int. J. Syst. Evol. Microbiol.">
        <title>Complete genome sequence of Corynebacterium casei LMG S-19264T (=DSM 44701T), isolated from a smear-ripened cheese.</title>
        <authorList>
            <consortium name="US DOE Joint Genome Institute (JGI-PGF)"/>
            <person name="Walter F."/>
            <person name="Albersmeier A."/>
            <person name="Kalinowski J."/>
            <person name="Ruckert C."/>
        </authorList>
    </citation>
    <scope>NUCLEOTIDE SEQUENCE</scope>
    <source>
        <strain evidence="1">CGMCC 1.12195</strain>
    </source>
</reference>
<dbReference type="CDD" id="cd24013">
    <property type="entry name" value="ASKHA_ATPase_BT3980-like"/>
    <property type="match status" value="1"/>
</dbReference>
<dbReference type="InterPro" id="IPR024213">
    <property type="entry name" value="DUF3822"/>
</dbReference>
<comment type="caution">
    <text evidence="1">The sequence shown here is derived from an EMBL/GenBank/DDBJ whole genome shotgun (WGS) entry which is preliminary data.</text>
</comment>
<evidence type="ECO:0008006" key="3">
    <source>
        <dbReference type="Google" id="ProtNLM"/>
    </source>
</evidence>
<name>A0A917HYK0_9SPHI</name>
<evidence type="ECO:0000313" key="1">
    <source>
        <dbReference type="EMBL" id="GGG97963.1"/>
    </source>
</evidence>
<evidence type="ECO:0000313" key="2">
    <source>
        <dbReference type="Proteomes" id="UP000660862"/>
    </source>
</evidence>
<dbReference type="AlphaFoldDB" id="A0A917HYK0"/>
<dbReference type="Gene3D" id="3.30.420.260">
    <property type="match status" value="1"/>
</dbReference>
<sequence length="268" mass="29856">MIYTSVDFDGQQAADQTLLIRIGLHENALAVIDDERRLKFAATYHPAQVKHPIQGILDLGFEKVKIAVSDSRYTFVPADVFNEAHMHTYLRYLPDDGVGEPILADIQPLNIKLLHQTSQIGMEALKTRFPQLTTYPAVQTLLCGIVGQGLNSIEEPLLVIDKHSDRATICFFDARTLIYSNDFEIDHADSLAYYLLAVLNHLGLADKRPRLYLSGDIEMGDTYYERASAYSGQVELADSGSLTGIGIPSEFLAHQHRFLTLFGLNLCG</sequence>
<dbReference type="RefSeq" id="WP_188507556.1">
    <property type="nucleotide sequence ID" value="NZ_BMER01000004.1"/>
</dbReference>
<accession>A0A917HYK0</accession>